<feature type="active site" evidence="5">
    <location>
        <position position="383"/>
    </location>
</feature>
<evidence type="ECO:0000256" key="5">
    <source>
        <dbReference type="PIRSR" id="PIRSR011789-1"/>
    </source>
</evidence>
<evidence type="ECO:0000259" key="7">
    <source>
        <dbReference type="Pfam" id="PF01974"/>
    </source>
</evidence>
<evidence type="ECO:0000313" key="8">
    <source>
        <dbReference type="EMBL" id="KAL1586497.1"/>
    </source>
</evidence>
<feature type="compositionally biased region" description="Basic and acidic residues" evidence="6">
    <location>
        <begin position="229"/>
        <end position="241"/>
    </location>
</feature>
<dbReference type="InterPro" id="IPR036167">
    <property type="entry name" value="tRNA_intron_Endo_cat-like_sf"/>
</dbReference>
<accession>A0AB34KN90</accession>
<dbReference type="SUPFAM" id="SSF53032">
    <property type="entry name" value="tRNA-intron endonuclease catalytic domain-like"/>
    <property type="match status" value="1"/>
</dbReference>
<dbReference type="InterPro" id="IPR006677">
    <property type="entry name" value="tRNA_intron_Endonuc_cat-like"/>
</dbReference>
<sequence>MSEAVPPVAIGRIPETAKPVADSKDASPNTQSQPSQPLSKKPPRKRGPNYAHIHRKPLPLDVHPLPAFHPTNPISLLRLAYAFLSQLVSPPKSHPECLYVGYFSPESRSVHITDPAQVRALWEMGFFGKGTLSRSEPSWMEREQAKLKAGGRGRGTAEEATRKRREERRLFKLERARLEAEKIEHQRAVEEGRALREPEVDENAKLEGDAVPGADDATADSNEIPTRSAEMKAETEGRIPDADVVASKSATAATPGNKGADIASTDVVQDEPTEDPTPDIENQEYLQLTLEEAFFLSFGLGVLDIQITPGSTLKLPTKIQLQSKKTLLSLFASHATFPPEPFSSTLPAPDSPFLLSYVAYHHFRSLGWVVRAGTKFGVDYLLYNRGPVFSHAEFAVMILPSYSHAYWSTEEGKQARRIKEQKDWWWLHCVNRVQSQVKKSLVLCYVDVPPPFEGEVGNVAEVLKRYKVREFLIRRWLMNRSRG</sequence>
<feature type="active site" evidence="5">
    <location>
        <position position="391"/>
    </location>
</feature>
<dbReference type="InterPro" id="IPR011856">
    <property type="entry name" value="tRNA_endonuc-like_dom_sf"/>
</dbReference>
<dbReference type="PANTHER" id="PTHR21227:SF0">
    <property type="entry name" value="TRNA-SPLICING ENDONUCLEASE SUBUNIT SEN2"/>
    <property type="match status" value="1"/>
</dbReference>
<dbReference type="InterPro" id="IPR016589">
    <property type="entry name" value="tRNA_splic_SEN2"/>
</dbReference>
<feature type="active site" evidence="5">
    <location>
        <position position="439"/>
    </location>
</feature>
<feature type="domain" description="tRNA intron endonuclease catalytic" evidence="7">
    <location>
        <begin position="353"/>
        <end position="447"/>
    </location>
</feature>
<dbReference type="GO" id="GO:0005737">
    <property type="term" value="C:cytoplasm"/>
    <property type="evidence" value="ECO:0007669"/>
    <property type="project" value="TreeGrafter"/>
</dbReference>
<dbReference type="FunFam" id="3.40.1350.10:FF:000007">
    <property type="entry name" value="tRNA-splicing endonuclease subunit Sen2"/>
    <property type="match status" value="1"/>
</dbReference>
<feature type="compositionally biased region" description="Basic residues" evidence="6">
    <location>
        <begin position="41"/>
        <end position="54"/>
    </location>
</feature>
<dbReference type="AlphaFoldDB" id="A0AB34KN90"/>
<evidence type="ECO:0000256" key="2">
    <source>
        <dbReference type="ARBA" id="ARBA00022694"/>
    </source>
</evidence>
<reference evidence="8 9" key="1">
    <citation type="journal article" date="2020" name="Microbiol. Resour. Announc.">
        <title>Draft Genome Sequence of a Cladosporium Species Isolated from the Mesophotic Ascidian Didemnum maculosum.</title>
        <authorList>
            <person name="Gioti A."/>
            <person name="Siaperas R."/>
            <person name="Nikolaivits E."/>
            <person name="Le Goff G."/>
            <person name="Ouazzani J."/>
            <person name="Kotoulas G."/>
            <person name="Topakas E."/>
        </authorList>
    </citation>
    <scope>NUCLEOTIDE SEQUENCE [LARGE SCALE GENOMIC DNA]</scope>
    <source>
        <strain evidence="8 9">TM138-S3</strain>
    </source>
</reference>
<feature type="compositionally biased region" description="Acidic residues" evidence="6">
    <location>
        <begin position="268"/>
        <end position="278"/>
    </location>
</feature>
<name>A0AB34KN90_9PEZI</name>
<dbReference type="EMBL" id="JAAQHG020000014">
    <property type="protein sequence ID" value="KAL1586497.1"/>
    <property type="molecule type" value="Genomic_DNA"/>
</dbReference>
<dbReference type="RefSeq" id="XP_069229602.1">
    <property type="nucleotide sequence ID" value="XM_069373781.1"/>
</dbReference>
<dbReference type="GO" id="GO:0000379">
    <property type="term" value="P:tRNA-type intron splice site recognition and cleavage"/>
    <property type="evidence" value="ECO:0007669"/>
    <property type="project" value="TreeGrafter"/>
</dbReference>
<protein>
    <recommendedName>
        <fullName evidence="4">tRNA-splicing endonuclease subunit Sen2</fullName>
        <ecNumber evidence="4">4.6.1.16</ecNumber>
    </recommendedName>
</protein>
<dbReference type="InterPro" id="IPR006676">
    <property type="entry name" value="tRNA_splic"/>
</dbReference>
<dbReference type="GeneID" id="96006619"/>
<dbReference type="GO" id="GO:0000214">
    <property type="term" value="C:tRNA-intron endonuclease complex"/>
    <property type="evidence" value="ECO:0007669"/>
    <property type="project" value="UniProtKB-UniRule"/>
</dbReference>
<dbReference type="PANTHER" id="PTHR21227">
    <property type="entry name" value="TRNA-SPLICING ENDONUCLEASE SUBUNIT SEN2"/>
    <property type="match status" value="1"/>
</dbReference>
<evidence type="ECO:0000256" key="4">
    <source>
        <dbReference type="PIRNR" id="PIRNR011789"/>
    </source>
</evidence>
<feature type="region of interest" description="Disordered" evidence="6">
    <location>
        <begin position="1"/>
        <end position="54"/>
    </location>
</feature>
<feature type="region of interest" description="Disordered" evidence="6">
    <location>
        <begin position="194"/>
        <end position="278"/>
    </location>
</feature>
<dbReference type="NCBIfam" id="TIGR00324">
    <property type="entry name" value="endA"/>
    <property type="match status" value="1"/>
</dbReference>
<evidence type="ECO:0000256" key="1">
    <source>
        <dbReference type="ARBA" id="ARBA00008078"/>
    </source>
</evidence>
<keyword evidence="2 4" id="KW-0819">tRNA processing</keyword>
<comment type="function">
    <text evidence="4">Constitutes one of the two catalytic subunit of the tRNA-splicing endonuclease complex, a complex responsible for identification and cleavage of the splice sites in pre-tRNA. It cleaves pre-tRNA at the 5'- and 3'-splice sites to release the intron. The products are an intron and two tRNA half-molecules bearing 2',3'-cyclic phosphate and 5'-OH termini. There are no conserved sequences at the splice sites, but the intron is invariably located at the same site in the gene, placing the splice sites an invariant distance from the constant structural features of the tRNA body.</text>
</comment>
<keyword evidence="9" id="KW-1185">Reference proteome</keyword>
<keyword evidence="3 4" id="KW-0456">Lyase</keyword>
<feature type="compositionally biased region" description="Basic and acidic residues" evidence="6">
    <location>
        <begin position="194"/>
        <end position="208"/>
    </location>
</feature>
<dbReference type="GO" id="GO:0003676">
    <property type="term" value="F:nucleic acid binding"/>
    <property type="evidence" value="ECO:0007669"/>
    <property type="project" value="InterPro"/>
</dbReference>
<dbReference type="Pfam" id="PF01974">
    <property type="entry name" value="tRNA_int_endo"/>
    <property type="match status" value="1"/>
</dbReference>
<dbReference type="Proteomes" id="UP000803884">
    <property type="component" value="Unassembled WGS sequence"/>
</dbReference>
<organism evidence="8 9">
    <name type="scientific">Cladosporium halotolerans</name>
    <dbReference type="NCBI Taxonomy" id="1052096"/>
    <lineage>
        <taxon>Eukaryota</taxon>
        <taxon>Fungi</taxon>
        <taxon>Dikarya</taxon>
        <taxon>Ascomycota</taxon>
        <taxon>Pezizomycotina</taxon>
        <taxon>Dothideomycetes</taxon>
        <taxon>Dothideomycetidae</taxon>
        <taxon>Cladosporiales</taxon>
        <taxon>Cladosporiaceae</taxon>
        <taxon>Cladosporium</taxon>
    </lineage>
</organism>
<comment type="caution">
    <text evidence="8">The sequence shown here is derived from an EMBL/GenBank/DDBJ whole genome shotgun (WGS) entry which is preliminary data.</text>
</comment>
<gene>
    <name evidence="8" type="ORF">WHR41_05176</name>
</gene>
<dbReference type="EC" id="4.6.1.16" evidence="4"/>
<feature type="region of interest" description="Disordered" evidence="6">
    <location>
        <begin position="145"/>
        <end position="165"/>
    </location>
</feature>
<evidence type="ECO:0000313" key="9">
    <source>
        <dbReference type="Proteomes" id="UP000803884"/>
    </source>
</evidence>
<evidence type="ECO:0000256" key="3">
    <source>
        <dbReference type="ARBA" id="ARBA00023239"/>
    </source>
</evidence>
<dbReference type="PIRSF" id="PIRSF011789">
    <property type="entry name" value="tRNA_splic_SEN2"/>
    <property type="match status" value="1"/>
</dbReference>
<comment type="similarity">
    <text evidence="1 4">Belongs to the tRNA-intron endonuclease family.</text>
</comment>
<proteinExistence type="inferred from homology"/>
<dbReference type="GO" id="GO:0000213">
    <property type="term" value="F:tRNA-intron lyase activity"/>
    <property type="evidence" value="ECO:0007669"/>
    <property type="project" value="UniProtKB-UniRule"/>
</dbReference>
<dbReference type="Gene3D" id="3.40.1350.10">
    <property type="match status" value="1"/>
</dbReference>
<dbReference type="CDD" id="cd22363">
    <property type="entry name" value="tRNA-intron_lyase_C"/>
    <property type="match status" value="1"/>
</dbReference>
<evidence type="ECO:0000256" key="6">
    <source>
        <dbReference type="SAM" id="MobiDB-lite"/>
    </source>
</evidence>